<dbReference type="STRING" id="76731.RD2015_3611"/>
<dbReference type="SUPFAM" id="SSF46785">
    <property type="entry name" value="Winged helix' DNA-binding domain"/>
    <property type="match status" value="1"/>
</dbReference>
<keyword evidence="2" id="KW-1185">Reference proteome</keyword>
<dbReference type="RefSeq" id="WP_058936089.1">
    <property type="nucleotide sequence ID" value="NZ_CP013729.1"/>
</dbReference>
<sequence>MTTELPTGNEDRLLFELKSRGPQAAATLAAALAITPMGAHKLLARLEAMGLVDAREDTRKDTRDSSGDGAQAARVGRPRRLWALTAAGHGRFPDRHADLTLQLIQQARVLFGDAGLDQLITAREQDSERRYAAALSRSQSLAERVRELARLRSEEGYMARAERAGRDWLLVEDHCPICAAATHCQGFCRSELALFQRCLGPGVSVERSEHLLAGARRCVYRIAAVKDAVLPANGGSADPASLAG</sequence>
<dbReference type="Gene3D" id="1.10.10.10">
    <property type="entry name" value="Winged helix-like DNA-binding domain superfamily/Winged helix DNA-binding domain"/>
    <property type="match status" value="1"/>
</dbReference>
<organism evidence="1 2">
    <name type="scientific">Roseateles depolymerans</name>
    <dbReference type="NCBI Taxonomy" id="76731"/>
    <lineage>
        <taxon>Bacteria</taxon>
        <taxon>Pseudomonadati</taxon>
        <taxon>Pseudomonadota</taxon>
        <taxon>Betaproteobacteria</taxon>
        <taxon>Burkholderiales</taxon>
        <taxon>Sphaerotilaceae</taxon>
        <taxon>Roseateles</taxon>
    </lineage>
</organism>
<dbReference type="InterPro" id="IPR036388">
    <property type="entry name" value="WH-like_DNA-bd_sf"/>
</dbReference>
<accession>A0A0U3MYI8</accession>
<dbReference type="EMBL" id="CP013729">
    <property type="protein sequence ID" value="ALV08067.1"/>
    <property type="molecule type" value="Genomic_DNA"/>
</dbReference>
<gene>
    <name evidence="1" type="ORF">RD2015_3611</name>
</gene>
<evidence type="ECO:0000313" key="2">
    <source>
        <dbReference type="Proteomes" id="UP000060699"/>
    </source>
</evidence>
<proteinExistence type="predicted"/>
<reference evidence="1 2" key="1">
    <citation type="submission" date="2015-12" db="EMBL/GenBank/DDBJ databases">
        <title>Complete genome of Roseateles depolymerans KCTC 42856.</title>
        <authorList>
            <person name="Kim K.M."/>
        </authorList>
    </citation>
    <scope>NUCLEOTIDE SEQUENCE [LARGE SCALE GENOMIC DNA]</scope>
    <source>
        <strain evidence="1 2">KCTC 42856</strain>
    </source>
</reference>
<dbReference type="InterPro" id="IPR036390">
    <property type="entry name" value="WH_DNA-bd_sf"/>
</dbReference>
<dbReference type="OrthoDB" id="155998at2"/>
<dbReference type="KEGG" id="rdp:RD2015_3611"/>
<dbReference type="AlphaFoldDB" id="A0A0U3MYI8"/>
<evidence type="ECO:0000313" key="1">
    <source>
        <dbReference type="EMBL" id="ALV08067.1"/>
    </source>
</evidence>
<protein>
    <submittedName>
        <fullName evidence="1">Transcriptional regulator</fullName>
    </submittedName>
</protein>
<dbReference type="Proteomes" id="UP000060699">
    <property type="component" value="Chromosome"/>
</dbReference>
<name>A0A0U3MYI8_9BURK</name>
<dbReference type="PATRIC" id="fig|76731.3.peg.3700"/>